<proteinExistence type="predicted"/>
<evidence type="ECO:0000259" key="2">
    <source>
        <dbReference type="Pfam" id="PF06580"/>
    </source>
</evidence>
<dbReference type="InterPro" id="IPR010559">
    <property type="entry name" value="Sig_transdc_His_kin_internal"/>
</dbReference>
<evidence type="ECO:0000313" key="3">
    <source>
        <dbReference type="EMBL" id="QIE59171.1"/>
    </source>
</evidence>
<gene>
    <name evidence="3" type="ORF">G5B37_06240</name>
</gene>
<keyword evidence="1" id="KW-1133">Transmembrane helix</keyword>
<organism evidence="3 4">
    <name type="scientific">Rasiella rasia</name>
    <dbReference type="NCBI Taxonomy" id="2744027"/>
    <lineage>
        <taxon>Bacteria</taxon>
        <taxon>Pseudomonadati</taxon>
        <taxon>Bacteroidota</taxon>
        <taxon>Flavobacteriia</taxon>
        <taxon>Flavobacteriales</taxon>
        <taxon>Flavobacteriaceae</taxon>
        <taxon>Rasiella</taxon>
    </lineage>
</organism>
<dbReference type="KEGG" id="mgel:G5B37_06240"/>
<protein>
    <submittedName>
        <fullName evidence="3">Histidine kinase</fullName>
    </submittedName>
</protein>
<feature type="transmembrane region" description="Helical" evidence="1">
    <location>
        <begin position="72"/>
        <end position="96"/>
    </location>
</feature>
<dbReference type="PANTHER" id="PTHR34220:SF7">
    <property type="entry name" value="SENSOR HISTIDINE KINASE YPDA"/>
    <property type="match status" value="1"/>
</dbReference>
<feature type="transmembrane region" description="Helical" evidence="1">
    <location>
        <begin position="39"/>
        <end position="60"/>
    </location>
</feature>
<keyword evidence="4" id="KW-1185">Reference proteome</keyword>
<dbReference type="AlphaFoldDB" id="A0A6G6GN96"/>
<accession>A0A6G6GN96</accession>
<feature type="domain" description="Signal transduction histidine kinase internal region" evidence="2">
    <location>
        <begin position="164"/>
        <end position="242"/>
    </location>
</feature>
<keyword evidence="1" id="KW-0812">Transmembrane</keyword>
<feature type="transmembrane region" description="Helical" evidence="1">
    <location>
        <begin position="12"/>
        <end position="33"/>
    </location>
</feature>
<dbReference type="Gene3D" id="3.30.565.10">
    <property type="entry name" value="Histidine kinase-like ATPase, C-terminal domain"/>
    <property type="match status" value="1"/>
</dbReference>
<dbReference type="InterPro" id="IPR050640">
    <property type="entry name" value="Bact_2-comp_sensor_kinase"/>
</dbReference>
<evidence type="ECO:0000256" key="1">
    <source>
        <dbReference type="SAM" id="Phobius"/>
    </source>
</evidence>
<dbReference type="Pfam" id="PF06580">
    <property type="entry name" value="His_kinase"/>
    <property type="match status" value="1"/>
</dbReference>
<evidence type="ECO:0000313" key="4">
    <source>
        <dbReference type="Proteomes" id="UP000505306"/>
    </source>
</evidence>
<name>A0A6G6GN96_9FLAO</name>
<dbReference type="SUPFAM" id="SSF55874">
    <property type="entry name" value="ATPase domain of HSP90 chaperone/DNA topoisomerase II/histidine kinase"/>
    <property type="match status" value="1"/>
</dbReference>
<keyword evidence="3" id="KW-0808">Transferase</keyword>
<dbReference type="PANTHER" id="PTHR34220">
    <property type="entry name" value="SENSOR HISTIDINE KINASE YPDA"/>
    <property type="match status" value="1"/>
</dbReference>
<sequence length="355" mass="41698">MLHIFLKKYKYAPIHVLFWVFVWLFYVYFFSYNNANNSFVFWFSASLLPVTIAATYIFSNELIPKYLLLRKYLLFTLYSAYTVIGSLFLILLVVFFGFMMKAYFNMEELPLLIRNFVFVFILVYLVVGSACFVNVLRYNYKTSNQNRELQNKLLEGALQLKQKELYYLKQQIHPHFLFNALNTIYAAALKESKDTPELVLKLSNLLDYVLHQIEKPHVSIYDEVTYIESYVGLERVRFKDSLVIHFKKEIDSAIMVPPMLFMAFVENAFKHGGRVENVLYINIDLKVTKQSLFFKIENSLNITSNNIDGHGLGLANTRERLDKQYPGNYSLSSTKEDQKYQVILEVNLEKPETYV</sequence>
<dbReference type="EMBL" id="CP049057">
    <property type="protein sequence ID" value="QIE59171.1"/>
    <property type="molecule type" value="Genomic_DNA"/>
</dbReference>
<keyword evidence="1" id="KW-0472">Membrane</keyword>
<dbReference type="InterPro" id="IPR036890">
    <property type="entry name" value="HATPase_C_sf"/>
</dbReference>
<reference evidence="3 4" key="1">
    <citation type="submission" date="2020-02" db="EMBL/GenBank/DDBJ databases">
        <title>Complete genome sequence of Flavobacteriaceae bacterium.</title>
        <authorList>
            <person name="Kim S.-J."/>
            <person name="Kim Y.-S."/>
            <person name="Kim K.-H."/>
        </authorList>
    </citation>
    <scope>NUCLEOTIDE SEQUENCE [LARGE SCALE GENOMIC DNA]</scope>
    <source>
        <strain evidence="3 4">RR4-40</strain>
    </source>
</reference>
<dbReference type="Proteomes" id="UP000505306">
    <property type="component" value="Chromosome"/>
</dbReference>
<dbReference type="GO" id="GO:0000155">
    <property type="term" value="F:phosphorelay sensor kinase activity"/>
    <property type="evidence" value="ECO:0007669"/>
    <property type="project" value="InterPro"/>
</dbReference>
<feature type="transmembrane region" description="Helical" evidence="1">
    <location>
        <begin position="116"/>
        <end position="136"/>
    </location>
</feature>
<dbReference type="GO" id="GO:0016020">
    <property type="term" value="C:membrane"/>
    <property type="evidence" value="ECO:0007669"/>
    <property type="project" value="InterPro"/>
</dbReference>
<keyword evidence="3" id="KW-0418">Kinase</keyword>